<sequence>MIKMIRVDYRLLHGQVAFSWTQALGADALLLVSDTVKKDPLRMKALRLAKPAGTKVVIKTCDEAIEQIKSGITDKYKLFVICETLPIAAKLVEAIGEKAINLGNMPFKDSKKQVTKSIFIDHEDVEIMQKLVDQGVELFIQMVPTENKIDAKKFLKEV</sequence>
<keyword evidence="7" id="KW-0418">Kinase</keyword>
<keyword evidence="5" id="KW-0808">Transferase</keyword>
<dbReference type="OrthoDB" id="9788818at2"/>
<dbReference type="InterPro" id="IPR036667">
    <property type="entry name" value="PTS_IIB_sorbose-sp_sf"/>
</dbReference>
<keyword evidence="6" id="KW-0598">Phosphotransferase system</keyword>
<protein>
    <submittedName>
        <fullName evidence="9">PTS Man IIB</fullName>
    </submittedName>
</protein>
<organism evidence="9 10">
    <name type="scientific">Lactobacillus kullabergensis</name>
    <dbReference type="NCBI Taxonomy" id="1218493"/>
    <lineage>
        <taxon>Bacteria</taxon>
        <taxon>Bacillati</taxon>
        <taxon>Bacillota</taxon>
        <taxon>Bacilli</taxon>
        <taxon>Lactobacillales</taxon>
        <taxon>Lactobacillaceae</taxon>
        <taxon>Lactobacillus</taxon>
    </lineage>
</organism>
<keyword evidence="4" id="KW-0762">Sugar transport</keyword>
<evidence type="ECO:0000256" key="5">
    <source>
        <dbReference type="ARBA" id="ARBA00022679"/>
    </source>
</evidence>
<dbReference type="GO" id="GO:0005737">
    <property type="term" value="C:cytoplasm"/>
    <property type="evidence" value="ECO:0007669"/>
    <property type="project" value="UniProtKB-SubCell"/>
</dbReference>
<evidence type="ECO:0000259" key="8">
    <source>
        <dbReference type="PROSITE" id="PS51101"/>
    </source>
</evidence>
<dbReference type="Pfam" id="PF03830">
    <property type="entry name" value="PTSIIB_sorb"/>
    <property type="match status" value="1"/>
</dbReference>
<dbReference type="STRING" id="1218493.JF76_04080"/>
<dbReference type="EMBL" id="JXBY01000011">
    <property type="protein sequence ID" value="KJY58091.1"/>
    <property type="molecule type" value="Genomic_DNA"/>
</dbReference>
<gene>
    <name evidence="9" type="ORF">JF76_04080</name>
</gene>
<dbReference type="GO" id="GO:0009401">
    <property type="term" value="P:phosphoenolpyruvate-dependent sugar phosphotransferase system"/>
    <property type="evidence" value="ECO:0007669"/>
    <property type="project" value="UniProtKB-KW"/>
</dbReference>
<dbReference type="Gene3D" id="3.40.35.10">
    <property type="entry name" value="Phosphotransferase system, sorbose subfamily IIB component"/>
    <property type="match status" value="1"/>
</dbReference>
<evidence type="ECO:0000313" key="9">
    <source>
        <dbReference type="EMBL" id="KJY58091.1"/>
    </source>
</evidence>
<comment type="caution">
    <text evidence="9">The sequence shown here is derived from an EMBL/GenBank/DDBJ whole genome shotgun (WGS) entry which is preliminary data.</text>
</comment>
<dbReference type="AlphaFoldDB" id="A0A0F4LKL2"/>
<dbReference type="RefSeq" id="WP_045927611.1">
    <property type="nucleotide sequence ID" value="NZ_JBHSZS010000006.1"/>
</dbReference>
<evidence type="ECO:0000256" key="7">
    <source>
        <dbReference type="ARBA" id="ARBA00022777"/>
    </source>
</evidence>
<dbReference type="GO" id="GO:0008982">
    <property type="term" value="F:protein-N(PI)-phosphohistidine-sugar phosphotransferase activity"/>
    <property type="evidence" value="ECO:0007669"/>
    <property type="project" value="InterPro"/>
</dbReference>
<comment type="subcellular location">
    <subcellularLocation>
        <location evidence="1">Cytoplasm</location>
    </subcellularLocation>
</comment>
<keyword evidence="3" id="KW-0963">Cytoplasm</keyword>
<evidence type="ECO:0000256" key="2">
    <source>
        <dbReference type="ARBA" id="ARBA00022448"/>
    </source>
</evidence>
<dbReference type="SUPFAM" id="SSF52728">
    <property type="entry name" value="PTS IIb component"/>
    <property type="match status" value="1"/>
</dbReference>
<keyword evidence="2" id="KW-0813">Transport</keyword>
<evidence type="ECO:0000256" key="6">
    <source>
        <dbReference type="ARBA" id="ARBA00022683"/>
    </source>
</evidence>
<dbReference type="Proteomes" id="UP000033533">
    <property type="component" value="Unassembled WGS sequence"/>
</dbReference>
<evidence type="ECO:0000313" key="10">
    <source>
        <dbReference type="Proteomes" id="UP000033533"/>
    </source>
</evidence>
<evidence type="ECO:0000256" key="4">
    <source>
        <dbReference type="ARBA" id="ARBA00022597"/>
    </source>
</evidence>
<dbReference type="InterPro" id="IPR004720">
    <property type="entry name" value="PTS_IIB_sorbose-sp"/>
</dbReference>
<dbReference type="GO" id="GO:0016301">
    <property type="term" value="F:kinase activity"/>
    <property type="evidence" value="ECO:0007669"/>
    <property type="project" value="UniProtKB-KW"/>
</dbReference>
<evidence type="ECO:0000256" key="1">
    <source>
        <dbReference type="ARBA" id="ARBA00004496"/>
    </source>
</evidence>
<reference evidence="9 10" key="1">
    <citation type="submission" date="2014-12" db="EMBL/GenBank/DDBJ databases">
        <title>Comparative genomics of the lactic acid bacteria isolated from the honey bee gut.</title>
        <authorList>
            <person name="Ellegaard K.M."/>
            <person name="Tamarit D."/>
            <person name="Javelind E."/>
            <person name="Olofsson T."/>
            <person name="Andersson S.G."/>
            <person name="Vasquez A."/>
        </authorList>
    </citation>
    <scope>NUCLEOTIDE SEQUENCE [LARGE SCALE GENOMIC DNA]</scope>
    <source>
        <strain evidence="9 10">Biut2</strain>
    </source>
</reference>
<dbReference type="PROSITE" id="PS51101">
    <property type="entry name" value="PTS_EIIB_TYPE_4"/>
    <property type="match status" value="1"/>
</dbReference>
<dbReference type="PATRIC" id="fig|1218493.3.peg.435"/>
<accession>A0A0F4LKL2</accession>
<name>A0A0F4LKL2_9LACO</name>
<dbReference type="HOGENOM" id="CLU_116175_2_0_9"/>
<proteinExistence type="predicted"/>
<evidence type="ECO:0000256" key="3">
    <source>
        <dbReference type="ARBA" id="ARBA00022490"/>
    </source>
</evidence>
<feature type="domain" description="PTS EIIB type-4" evidence="8">
    <location>
        <begin position="1"/>
        <end position="158"/>
    </location>
</feature>